<name>A0A2S6N450_RHOGL</name>
<accession>A0A2S6N450</accession>
<feature type="region of interest" description="Disordered" evidence="1">
    <location>
        <begin position="1"/>
        <end position="37"/>
    </location>
</feature>
<dbReference type="InterPro" id="IPR047655">
    <property type="entry name" value="Transpos_IS630-like"/>
</dbReference>
<dbReference type="GO" id="GO:0003676">
    <property type="term" value="F:nucleic acid binding"/>
    <property type="evidence" value="ECO:0007669"/>
    <property type="project" value="InterPro"/>
</dbReference>
<dbReference type="EMBL" id="NHRY01000227">
    <property type="protein sequence ID" value="PPQ29403.1"/>
    <property type="molecule type" value="Genomic_DNA"/>
</dbReference>
<dbReference type="Pfam" id="PF13358">
    <property type="entry name" value="DDE_3"/>
    <property type="match status" value="1"/>
</dbReference>
<organism evidence="4 5">
    <name type="scientific">Rhodopila globiformis</name>
    <name type="common">Rhodopseudomonas globiformis</name>
    <dbReference type="NCBI Taxonomy" id="1071"/>
    <lineage>
        <taxon>Bacteria</taxon>
        <taxon>Pseudomonadati</taxon>
        <taxon>Pseudomonadota</taxon>
        <taxon>Alphaproteobacteria</taxon>
        <taxon>Acetobacterales</taxon>
        <taxon>Acetobacteraceae</taxon>
        <taxon>Rhodopila</taxon>
    </lineage>
</organism>
<evidence type="ECO:0000259" key="2">
    <source>
        <dbReference type="Pfam" id="PF13358"/>
    </source>
</evidence>
<evidence type="ECO:0008006" key="6">
    <source>
        <dbReference type="Google" id="ProtNLM"/>
    </source>
</evidence>
<proteinExistence type="predicted"/>
<sequence>MCHDGCRTHRTTRANRNGLAARLQRTRPRGADLSAHRWPPPLCPDIAAALGEQVRAAERQAASPPVAGADVKPRWTLRRLVGFVREQFGRRFCRETIRRALHRLKLSWKKAHKLLGRAEPANRLARHQSASRPDPEKREAFVAQIGAVLDGARDERHHVVYLDEAHLHQDVDLGYGWGERGRRFQVASSSPGLKAKVSFYGLYLYNEGQVRIWPYDRAEGGNTIDVLRRLRAEIPTGKLIVLWDGAPYHRSKTVWSAAGSLGIHLLPLPSYSPDLMAVEPLWRWLREDVTYHHCHATAEDLIRRVAAFEAAVNADPCAVADRLWVKDHLDPEEEKLRFSK</sequence>
<dbReference type="InterPro" id="IPR036397">
    <property type="entry name" value="RNaseH_sf"/>
</dbReference>
<dbReference type="InterPro" id="IPR038717">
    <property type="entry name" value="Tc1-like_DDE_dom"/>
</dbReference>
<evidence type="ECO:0000259" key="3">
    <source>
        <dbReference type="Pfam" id="PF13592"/>
    </source>
</evidence>
<dbReference type="NCBIfam" id="NF033545">
    <property type="entry name" value="transpos_IS630"/>
    <property type="match status" value="1"/>
</dbReference>
<evidence type="ECO:0000313" key="5">
    <source>
        <dbReference type="Proteomes" id="UP000239724"/>
    </source>
</evidence>
<feature type="domain" description="Tc1-like transposase DDE" evidence="2">
    <location>
        <begin position="158"/>
        <end position="302"/>
    </location>
</feature>
<dbReference type="AlphaFoldDB" id="A0A2S6N450"/>
<dbReference type="Pfam" id="PF13592">
    <property type="entry name" value="HTH_33"/>
    <property type="match status" value="1"/>
</dbReference>
<keyword evidence="5" id="KW-1185">Reference proteome</keyword>
<evidence type="ECO:0000256" key="1">
    <source>
        <dbReference type="SAM" id="MobiDB-lite"/>
    </source>
</evidence>
<protein>
    <recommendedName>
        <fullName evidence="6">Tc1-like transposase DDE domain-containing protein</fullName>
    </recommendedName>
</protein>
<dbReference type="Gene3D" id="3.30.420.10">
    <property type="entry name" value="Ribonuclease H-like superfamily/Ribonuclease H"/>
    <property type="match status" value="1"/>
</dbReference>
<evidence type="ECO:0000313" key="4">
    <source>
        <dbReference type="EMBL" id="PPQ29403.1"/>
    </source>
</evidence>
<dbReference type="Proteomes" id="UP000239724">
    <property type="component" value="Unassembled WGS sequence"/>
</dbReference>
<dbReference type="InterPro" id="IPR025959">
    <property type="entry name" value="Winged_HTH_dom"/>
</dbReference>
<gene>
    <name evidence="4" type="ORF">CCS01_21530</name>
</gene>
<comment type="caution">
    <text evidence="4">The sequence shown here is derived from an EMBL/GenBank/DDBJ whole genome shotgun (WGS) entry which is preliminary data.</text>
</comment>
<reference evidence="4 5" key="1">
    <citation type="journal article" date="2018" name="Arch. Microbiol.">
        <title>New insights into the metabolic potential of the phototrophic purple bacterium Rhodopila globiformis DSM 161(T) from its draft genome sequence and evidence for a vanadium-dependent nitrogenase.</title>
        <authorList>
            <person name="Imhoff J.F."/>
            <person name="Rahn T."/>
            <person name="Kunzel S."/>
            <person name="Neulinger S.C."/>
        </authorList>
    </citation>
    <scope>NUCLEOTIDE SEQUENCE [LARGE SCALE GENOMIC DNA]</scope>
    <source>
        <strain evidence="4 5">DSM 161</strain>
    </source>
</reference>
<feature type="domain" description="Winged helix-turn helix" evidence="3">
    <location>
        <begin position="73"/>
        <end position="115"/>
    </location>
</feature>